<name>A0A5J5J4Y2_9MICO</name>
<reference evidence="3" key="1">
    <citation type="submission" date="2019-09" db="EMBL/GenBank/DDBJ databases">
        <title>Mumia zhuanghuii sp. nov. isolated from the intestinal contents of plateau pika (Ochotona curzoniae) in the Qinghai-Tibet plateau of China.</title>
        <authorList>
            <person name="Tian Z."/>
        </authorList>
    </citation>
    <scope>NUCLEOTIDE SEQUENCE [LARGE SCALE GENOMIC DNA]</scope>
    <source>
        <strain evidence="3">JCM 30598</strain>
    </source>
</reference>
<evidence type="ECO:0000313" key="3">
    <source>
        <dbReference type="Proteomes" id="UP000325827"/>
    </source>
</evidence>
<organism evidence="2 3">
    <name type="scientific">Microbacterium rhizomatis</name>
    <dbReference type="NCBI Taxonomy" id="1631477"/>
    <lineage>
        <taxon>Bacteria</taxon>
        <taxon>Bacillati</taxon>
        <taxon>Actinomycetota</taxon>
        <taxon>Actinomycetes</taxon>
        <taxon>Micrococcales</taxon>
        <taxon>Microbacteriaceae</taxon>
        <taxon>Microbacterium</taxon>
    </lineage>
</organism>
<evidence type="ECO:0000313" key="2">
    <source>
        <dbReference type="EMBL" id="KAA9110164.1"/>
    </source>
</evidence>
<proteinExistence type="predicted"/>
<dbReference type="Proteomes" id="UP000325827">
    <property type="component" value="Unassembled WGS sequence"/>
</dbReference>
<dbReference type="RefSeq" id="WP_150446968.1">
    <property type="nucleotide sequence ID" value="NZ_VYSA01000001.1"/>
</dbReference>
<dbReference type="AlphaFoldDB" id="A0A5J5J4Y2"/>
<comment type="caution">
    <text evidence="2">The sequence shown here is derived from an EMBL/GenBank/DDBJ whole genome shotgun (WGS) entry which is preliminary data.</text>
</comment>
<protein>
    <submittedName>
        <fullName evidence="2">Uncharacterized protein</fullName>
    </submittedName>
</protein>
<keyword evidence="3" id="KW-1185">Reference proteome</keyword>
<dbReference type="EMBL" id="VYSA01000001">
    <property type="protein sequence ID" value="KAA9110164.1"/>
    <property type="molecule type" value="Genomic_DNA"/>
</dbReference>
<feature type="compositionally biased region" description="Basic and acidic residues" evidence="1">
    <location>
        <begin position="113"/>
        <end position="151"/>
    </location>
</feature>
<accession>A0A5J5J4Y2</accession>
<gene>
    <name evidence="2" type="ORF">F6B43_00175</name>
</gene>
<evidence type="ECO:0000256" key="1">
    <source>
        <dbReference type="SAM" id="MobiDB-lite"/>
    </source>
</evidence>
<feature type="region of interest" description="Disordered" evidence="1">
    <location>
        <begin position="103"/>
        <end position="157"/>
    </location>
</feature>
<dbReference type="OrthoDB" id="5065756at2"/>
<sequence length="200" mass="22940">MTLTRPRTMTVEAFESTRKLSPLVRVTAEGLRMHADDHGRGFVEFRQILADVWPETSEVTESVLVDHLLILAEAEVICLYEHGGRSCYAFVVWGRVDRAGDTAIPEPPPFARRSREPRETLAAGEREGERERGGEREGESERERETPRMSREVLPPDPFCADHPGGILEPCIACQNARLRNKRFLDIRRWEMRHNDDDSF</sequence>